<evidence type="ECO:0000313" key="3">
    <source>
        <dbReference type="EMBL" id="STX35418.1"/>
    </source>
</evidence>
<dbReference type="EMBL" id="UGNX01000001">
    <property type="protein sequence ID" value="STX35418.1"/>
    <property type="molecule type" value="Genomic_DNA"/>
</dbReference>
<evidence type="ECO:0000313" key="4">
    <source>
        <dbReference type="Proteomes" id="UP000054854"/>
    </source>
</evidence>
<dbReference type="STRING" id="28085.Lcin_3177"/>
<sequence>MLTPEELKKILSEQEVALLIQARLGQLAQGRQKELIELQEKLSEDEAMDELPSLEELEQVQKLYKHATKPYKAESISDEALKKIFENFAKEFGEDNIKNNALHFPDDKDNKKADDFFRRQAKEGYAFLFKQSGCDNYAFSDGKHYIMGSKADVISYCKQNSINPPSAFNVNPSAEPEISSPSIR</sequence>
<evidence type="ECO:0000313" key="2">
    <source>
        <dbReference type="EMBL" id="KTC82107.1"/>
    </source>
</evidence>
<protein>
    <submittedName>
        <fullName evidence="3">Uncharacterized protein</fullName>
    </submittedName>
</protein>
<dbReference type="RefSeq" id="WP_058466267.1">
    <property type="nucleotide sequence ID" value="NZ_CAAAHQ010000049.1"/>
</dbReference>
<name>A0A378IJI2_9GAMM</name>
<dbReference type="OrthoDB" id="5644568at2"/>
<dbReference type="EMBL" id="LNXX01000047">
    <property type="protein sequence ID" value="KTC82107.1"/>
    <property type="molecule type" value="Genomic_DNA"/>
</dbReference>
<reference evidence="2 4" key="1">
    <citation type="submission" date="2015-11" db="EMBL/GenBank/DDBJ databases">
        <title>Genomic analysis of 38 Legionella species identifies large and diverse effector repertoires.</title>
        <authorList>
            <person name="Burstein D."/>
            <person name="Amaro F."/>
            <person name="Zusman T."/>
            <person name="Lifshitz Z."/>
            <person name="Cohen O."/>
            <person name="Gilbert J.A."/>
            <person name="Pupko T."/>
            <person name="Shuman H.A."/>
            <person name="Segal G."/>
        </authorList>
    </citation>
    <scope>NUCLEOTIDE SEQUENCE [LARGE SCALE GENOMIC DNA]</scope>
    <source>
        <strain evidence="2 4">CDC#72-OH-14</strain>
    </source>
</reference>
<accession>A0A378IJI2</accession>
<gene>
    <name evidence="2" type="ORF">Lcin_3177</name>
    <name evidence="3" type="ORF">NCTC12438_02033</name>
</gene>
<evidence type="ECO:0000256" key="1">
    <source>
        <dbReference type="SAM" id="MobiDB-lite"/>
    </source>
</evidence>
<organism evidence="3 5">
    <name type="scientific">Legionella cincinnatiensis</name>
    <dbReference type="NCBI Taxonomy" id="28085"/>
    <lineage>
        <taxon>Bacteria</taxon>
        <taxon>Pseudomonadati</taxon>
        <taxon>Pseudomonadota</taxon>
        <taxon>Gammaproteobacteria</taxon>
        <taxon>Legionellales</taxon>
        <taxon>Legionellaceae</taxon>
        <taxon>Legionella</taxon>
    </lineage>
</organism>
<keyword evidence="4" id="KW-1185">Reference proteome</keyword>
<feature type="compositionally biased region" description="Polar residues" evidence="1">
    <location>
        <begin position="162"/>
        <end position="171"/>
    </location>
</feature>
<feature type="compositionally biased region" description="Low complexity" evidence="1">
    <location>
        <begin position="172"/>
        <end position="184"/>
    </location>
</feature>
<dbReference type="Proteomes" id="UP000255316">
    <property type="component" value="Unassembled WGS sequence"/>
</dbReference>
<proteinExistence type="predicted"/>
<dbReference type="Proteomes" id="UP000054854">
    <property type="component" value="Unassembled WGS sequence"/>
</dbReference>
<evidence type="ECO:0000313" key="5">
    <source>
        <dbReference type="Proteomes" id="UP000255316"/>
    </source>
</evidence>
<reference evidence="3 5" key="2">
    <citation type="submission" date="2018-06" db="EMBL/GenBank/DDBJ databases">
        <authorList>
            <consortium name="Pathogen Informatics"/>
            <person name="Doyle S."/>
        </authorList>
    </citation>
    <scope>NUCLEOTIDE SEQUENCE [LARGE SCALE GENOMIC DNA]</scope>
    <source>
        <strain evidence="3 5">NCTC12438</strain>
    </source>
</reference>
<dbReference type="AlphaFoldDB" id="A0A378IJI2"/>
<feature type="region of interest" description="Disordered" evidence="1">
    <location>
        <begin position="162"/>
        <end position="184"/>
    </location>
</feature>